<keyword evidence="2" id="KW-0732">Signal</keyword>
<accession>A0AAV8RGJ3</accession>
<feature type="region of interest" description="Disordered" evidence="1">
    <location>
        <begin position="148"/>
        <end position="181"/>
    </location>
</feature>
<dbReference type="AlphaFoldDB" id="A0AAV8RGJ3"/>
<feature type="compositionally biased region" description="Basic residues" evidence="1">
    <location>
        <begin position="148"/>
        <end position="160"/>
    </location>
</feature>
<gene>
    <name evidence="3" type="ORF">OPV22_009256</name>
</gene>
<feature type="chain" id="PRO_5043507800" description="Secreted protein" evidence="2">
    <location>
        <begin position="24"/>
        <end position="181"/>
    </location>
</feature>
<evidence type="ECO:0008006" key="5">
    <source>
        <dbReference type="Google" id="ProtNLM"/>
    </source>
</evidence>
<evidence type="ECO:0000313" key="3">
    <source>
        <dbReference type="EMBL" id="KAJ8498704.1"/>
    </source>
</evidence>
<evidence type="ECO:0000313" key="4">
    <source>
        <dbReference type="Proteomes" id="UP001222027"/>
    </source>
</evidence>
<feature type="signal peptide" evidence="2">
    <location>
        <begin position="1"/>
        <end position="23"/>
    </location>
</feature>
<keyword evidence="4" id="KW-1185">Reference proteome</keyword>
<dbReference type="Proteomes" id="UP001222027">
    <property type="component" value="Unassembled WGS sequence"/>
</dbReference>
<proteinExistence type="predicted"/>
<organism evidence="3 4">
    <name type="scientific">Ensete ventricosum</name>
    <name type="common">Abyssinian banana</name>
    <name type="synonym">Musa ensete</name>
    <dbReference type="NCBI Taxonomy" id="4639"/>
    <lineage>
        <taxon>Eukaryota</taxon>
        <taxon>Viridiplantae</taxon>
        <taxon>Streptophyta</taxon>
        <taxon>Embryophyta</taxon>
        <taxon>Tracheophyta</taxon>
        <taxon>Spermatophyta</taxon>
        <taxon>Magnoliopsida</taxon>
        <taxon>Liliopsida</taxon>
        <taxon>Zingiberales</taxon>
        <taxon>Musaceae</taxon>
        <taxon>Ensete</taxon>
    </lineage>
</organism>
<reference evidence="3 4" key="1">
    <citation type="submission" date="2022-12" db="EMBL/GenBank/DDBJ databases">
        <title>Chromosome-scale assembly of the Ensete ventricosum genome.</title>
        <authorList>
            <person name="Dussert Y."/>
            <person name="Stocks J."/>
            <person name="Wendawek A."/>
            <person name="Woldeyes F."/>
            <person name="Nichols R.A."/>
            <person name="Borrell J.S."/>
        </authorList>
    </citation>
    <scope>NUCLEOTIDE SEQUENCE [LARGE SCALE GENOMIC DNA]</scope>
    <source>
        <strain evidence="4">cv. Maze</strain>
        <tissue evidence="3">Seeds</tissue>
    </source>
</reference>
<protein>
    <recommendedName>
        <fullName evidence="5">Secreted protein</fullName>
    </recommendedName>
</protein>
<evidence type="ECO:0000256" key="1">
    <source>
        <dbReference type="SAM" id="MobiDB-lite"/>
    </source>
</evidence>
<comment type="caution">
    <text evidence="3">The sequence shown here is derived from an EMBL/GenBank/DDBJ whole genome shotgun (WGS) entry which is preliminary data.</text>
</comment>
<sequence length="181" mass="19452">MGRAVAAAPLIFGVLSTASVLNSSNGPPGYRYIDECADKRSISLPRPASAGTRSVATSVPARRAHTAILSTTSTNIDECADKRSISLPRPASAGTRSVATSVPARRAHTAILSTTSTSVLIKDRYPCHGLHPPEHARWLHLFLPGGRTRRSSQRNAHPRPHTSIDSEGDYRQVFSSTMNFP</sequence>
<evidence type="ECO:0000256" key="2">
    <source>
        <dbReference type="SAM" id="SignalP"/>
    </source>
</evidence>
<name>A0AAV8RGJ3_ENSVE</name>
<dbReference type="EMBL" id="JAQQAF010000003">
    <property type="protein sequence ID" value="KAJ8498704.1"/>
    <property type="molecule type" value="Genomic_DNA"/>
</dbReference>